<dbReference type="GO" id="GO:0016705">
    <property type="term" value="F:oxidoreductase activity, acting on paired donors, with incorporation or reduction of molecular oxygen"/>
    <property type="evidence" value="ECO:0007669"/>
    <property type="project" value="InterPro"/>
</dbReference>
<dbReference type="InterPro" id="IPR011251">
    <property type="entry name" value="Luciferase-like_dom"/>
</dbReference>
<dbReference type="Proteomes" id="UP000325827">
    <property type="component" value="Unassembled WGS sequence"/>
</dbReference>
<dbReference type="PANTHER" id="PTHR43244">
    <property type="match status" value="1"/>
</dbReference>
<dbReference type="RefSeq" id="WP_150450337.1">
    <property type="nucleotide sequence ID" value="NZ_VYSA01000005.1"/>
</dbReference>
<dbReference type="InterPro" id="IPR036661">
    <property type="entry name" value="Luciferase-like_sf"/>
</dbReference>
<dbReference type="AlphaFoldDB" id="A0A5J5IYP4"/>
<dbReference type="InterPro" id="IPR010916">
    <property type="entry name" value="TonB_box_CS"/>
</dbReference>
<name>A0A5J5IYP4_9MICO</name>
<dbReference type="InterPro" id="IPR050564">
    <property type="entry name" value="F420-G6PD/mer"/>
</dbReference>
<evidence type="ECO:0000259" key="1">
    <source>
        <dbReference type="Pfam" id="PF00296"/>
    </source>
</evidence>
<dbReference type="PROSITE" id="PS00430">
    <property type="entry name" value="TONB_DEPENDENT_REC_1"/>
    <property type="match status" value="1"/>
</dbReference>
<proteinExistence type="predicted"/>
<accession>A0A5J5IYP4</accession>
<dbReference type="Gene3D" id="3.20.20.30">
    <property type="entry name" value="Luciferase-like domain"/>
    <property type="match status" value="2"/>
</dbReference>
<protein>
    <submittedName>
        <fullName evidence="2">LLM class flavin-dependent oxidoreductase</fullName>
    </submittedName>
</protein>
<organism evidence="2 3">
    <name type="scientific">Microbacterium rhizomatis</name>
    <dbReference type="NCBI Taxonomy" id="1631477"/>
    <lineage>
        <taxon>Bacteria</taxon>
        <taxon>Bacillati</taxon>
        <taxon>Actinomycetota</taxon>
        <taxon>Actinomycetes</taxon>
        <taxon>Micrococcales</taxon>
        <taxon>Microbacteriaceae</taxon>
        <taxon>Microbacterium</taxon>
    </lineage>
</organism>
<dbReference type="SUPFAM" id="SSF51679">
    <property type="entry name" value="Bacterial luciferase-like"/>
    <property type="match status" value="1"/>
</dbReference>
<evidence type="ECO:0000313" key="2">
    <source>
        <dbReference type="EMBL" id="KAA9105605.1"/>
    </source>
</evidence>
<evidence type="ECO:0000313" key="3">
    <source>
        <dbReference type="Proteomes" id="UP000325827"/>
    </source>
</evidence>
<feature type="domain" description="Luciferase-like" evidence="1">
    <location>
        <begin position="28"/>
        <end position="111"/>
    </location>
</feature>
<reference evidence="3" key="1">
    <citation type="submission" date="2019-09" db="EMBL/GenBank/DDBJ databases">
        <title>Mumia zhuanghuii sp. nov. isolated from the intestinal contents of plateau pika (Ochotona curzoniae) in the Qinghai-Tibet plateau of China.</title>
        <authorList>
            <person name="Tian Z."/>
        </authorList>
    </citation>
    <scope>NUCLEOTIDE SEQUENCE [LARGE SCALE GENOMIC DNA]</scope>
    <source>
        <strain evidence="3">JCM 30598</strain>
    </source>
</reference>
<dbReference type="PANTHER" id="PTHR43244:SF2">
    <property type="entry name" value="CONSERVED HYPOTHETICAL ALANINE AND PROLINE-RICH PROTEIN"/>
    <property type="match status" value="1"/>
</dbReference>
<gene>
    <name evidence="2" type="ORF">F6B43_17710</name>
</gene>
<keyword evidence="3" id="KW-1185">Reference proteome</keyword>
<sequence>MAEQHSAVPRGAVSRGAVSIGIAGSLGPDAGAAVAAAAERAGFRSLWVNDTPGGDSLSVLAAAAAVTERLVLATGVIPVDRRPATEIIDAVDRLALPEDRLILGIGAGGTRIGALALVGDEVRRLKGESGARVLVGALGPKMRALAAEEADGALLSWLTPDRAAEQAEGVRDAAPASTGYVALYARTAVDPRAIGKRDDEARRYASYPAYAANFARLGIDPLATVLPAPGEDLAAGAAAYTRSVDELVLRIITVSDTLDEHLEFIEGARDALAERTSE</sequence>
<dbReference type="EMBL" id="VYSA01000005">
    <property type="protein sequence ID" value="KAA9105605.1"/>
    <property type="molecule type" value="Genomic_DNA"/>
</dbReference>
<dbReference type="OrthoDB" id="7054907at2"/>
<comment type="caution">
    <text evidence="2">The sequence shown here is derived from an EMBL/GenBank/DDBJ whole genome shotgun (WGS) entry which is preliminary data.</text>
</comment>
<dbReference type="Pfam" id="PF00296">
    <property type="entry name" value="Bac_luciferase"/>
    <property type="match status" value="1"/>
</dbReference>